<protein>
    <submittedName>
        <fullName evidence="7">Uncharacterized protein LOC105042547 isoform X1</fullName>
    </submittedName>
</protein>
<evidence type="ECO:0000256" key="1">
    <source>
        <dbReference type="ARBA" id="ARBA00004123"/>
    </source>
</evidence>
<dbReference type="FunCoup" id="A0A6I9R0A7">
    <property type="interactions" value="1706"/>
</dbReference>
<feature type="region of interest" description="Disordered" evidence="4">
    <location>
        <begin position="1"/>
        <end position="21"/>
    </location>
</feature>
<evidence type="ECO:0000259" key="5">
    <source>
        <dbReference type="PROSITE" id="PS51017"/>
    </source>
</evidence>
<gene>
    <name evidence="7" type="primary">LOC105042547</name>
</gene>
<accession>A0A6I9R0A7</accession>
<dbReference type="PANTHER" id="PTHR31319">
    <property type="entry name" value="ZINC FINGER PROTEIN CONSTANS-LIKE 4"/>
    <property type="match status" value="1"/>
</dbReference>
<dbReference type="KEGG" id="egu:105042547"/>
<comment type="subcellular location">
    <subcellularLocation>
        <location evidence="1 3">Nucleus</location>
    </subcellularLocation>
</comment>
<dbReference type="AlphaFoldDB" id="A0A6I9R0A7"/>
<dbReference type="Pfam" id="PF06203">
    <property type="entry name" value="CCT"/>
    <property type="match status" value="1"/>
</dbReference>
<evidence type="ECO:0000313" key="7">
    <source>
        <dbReference type="RefSeq" id="XP_010918118.2"/>
    </source>
</evidence>
<dbReference type="RefSeq" id="XP_010918118.2">
    <property type="nucleotide sequence ID" value="XM_010919816.3"/>
</dbReference>
<evidence type="ECO:0000256" key="2">
    <source>
        <dbReference type="ARBA" id="ARBA00023242"/>
    </source>
</evidence>
<evidence type="ECO:0000256" key="3">
    <source>
        <dbReference type="PROSITE-ProRule" id="PRU00357"/>
    </source>
</evidence>
<sequence length="364" mass="40842">MRRSGSGMGAGRFSDSLDTSSTELPYMDEGICRDKGERGWESIYIYIERERIREETGKEGEEMYAEAELQYPFLQGFPPELAVAVPPHQHQHYSQLAPLGISFPSGGPHMDNMMHASVISDYDLGGEGDLFKAPEPIIEEPILPLDPMTAAMSIISGGEDVMTETFKVGDMESIQADHLLNDVFYECKKDLLEKSAIEESFSEVLDVKIPAVQIEEDSNTEKITLVAEGPLQKSVSSGCLASMEWIHGSTIRPNFLDFQGLDLEAAFGMRRAYSEGDIQNLGNNNTNFGITSAVRSSFERLLTISDIKSEERRQKLSRYRKKKTKRNFGRKIKYACRKALADSQPRVRGRFAKTEECEVSRPNK</sequence>
<proteinExistence type="predicted"/>
<dbReference type="GO" id="GO:0003700">
    <property type="term" value="F:DNA-binding transcription factor activity"/>
    <property type="evidence" value="ECO:0007669"/>
    <property type="project" value="TreeGrafter"/>
</dbReference>
<name>A0A6I9R0A7_ELAGV</name>
<dbReference type="PROSITE" id="PS51017">
    <property type="entry name" value="CCT"/>
    <property type="match status" value="1"/>
</dbReference>
<reference evidence="7" key="1">
    <citation type="submission" date="2025-08" db="UniProtKB">
        <authorList>
            <consortium name="RefSeq"/>
        </authorList>
    </citation>
    <scope>IDENTIFICATION</scope>
</reference>
<dbReference type="OrthoDB" id="153872at2759"/>
<dbReference type="GeneID" id="105042547"/>
<feature type="domain" description="CCT" evidence="5">
    <location>
        <begin position="312"/>
        <end position="354"/>
    </location>
</feature>
<dbReference type="InterPro" id="IPR045281">
    <property type="entry name" value="CONSTANS-like"/>
</dbReference>
<evidence type="ECO:0000313" key="6">
    <source>
        <dbReference type="Proteomes" id="UP000504607"/>
    </source>
</evidence>
<dbReference type="Proteomes" id="UP000504607">
    <property type="component" value="Chromosome 1"/>
</dbReference>
<evidence type="ECO:0000256" key="4">
    <source>
        <dbReference type="SAM" id="MobiDB-lite"/>
    </source>
</evidence>
<dbReference type="GO" id="GO:0005634">
    <property type="term" value="C:nucleus"/>
    <property type="evidence" value="ECO:0007669"/>
    <property type="project" value="UniProtKB-SubCell"/>
</dbReference>
<organism evidence="6 7">
    <name type="scientific">Elaeis guineensis var. tenera</name>
    <name type="common">Oil palm</name>
    <dbReference type="NCBI Taxonomy" id="51953"/>
    <lineage>
        <taxon>Eukaryota</taxon>
        <taxon>Viridiplantae</taxon>
        <taxon>Streptophyta</taxon>
        <taxon>Embryophyta</taxon>
        <taxon>Tracheophyta</taxon>
        <taxon>Spermatophyta</taxon>
        <taxon>Magnoliopsida</taxon>
        <taxon>Liliopsida</taxon>
        <taxon>Arecaceae</taxon>
        <taxon>Arecoideae</taxon>
        <taxon>Cocoseae</taxon>
        <taxon>Elaeidinae</taxon>
        <taxon>Elaeis</taxon>
    </lineage>
</organism>
<keyword evidence="2 3" id="KW-0539">Nucleus</keyword>
<dbReference type="InParanoid" id="A0A6I9R0A7"/>
<dbReference type="GO" id="GO:0009909">
    <property type="term" value="P:regulation of flower development"/>
    <property type="evidence" value="ECO:0007669"/>
    <property type="project" value="InterPro"/>
</dbReference>
<dbReference type="InterPro" id="IPR010402">
    <property type="entry name" value="CCT_domain"/>
</dbReference>
<dbReference type="PANTHER" id="PTHR31319:SF71">
    <property type="entry name" value="CCT MOTIF FAMILY PROTEIN"/>
    <property type="match status" value="1"/>
</dbReference>
<keyword evidence="6" id="KW-1185">Reference proteome</keyword>
<feature type="compositionally biased region" description="Gly residues" evidence="4">
    <location>
        <begin position="1"/>
        <end position="10"/>
    </location>
</feature>